<feature type="transmembrane region" description="Helical" evidence="2">
    <location>
        <begin position="180"/>
        <end position="201"/>
    </location>
</feature>
<dbReference type="Proteomes" id="UP000435112">
    <property type="component" value="Unassembled WGS sequence"/>
</dbReference>
<evidence type="ECO:0000313" key="5">
    <source>
        <dbReference type="Proteomes" id="UP000429607"/>
    </source>
</evidence>
<gene>
    <name evidence="4" type="ORF">PR001_g7568</name>
    <name evidence="3" type="ORF">PR002_g19928</name>
</gene>
<keyword evidence="2" id="KW-0472">Membrane</keyword>
<feature type="compositionally biased region" description="Acidic residues" evidence="1">
    <location>
        <begin position="63"/>
        <end position="74"/>
    </location>
</feature>
<feature type="compositionally biased region" description="Low complexity" evidence="1">
    <location>
        <begin position="28"/>
        <end position="42"/>
    </location>
</feature>
<dbReference type="OrthoDB" id="121186at2759"/>
<name>A0A6A3JQI5_9STRA</name>
<dbReference type="Proteomes" id="UP000429607">
    <property type="component" value="Unassembled WGS sequence"/>
</dbReference>
<sequence length="210" mass="24104">MDTTSGNPTFFVSRHHEHPPATLEELLKASAKRNAAAKTANTGQGERRLADDDDTDSDYHAEESDEDLDDSEPEVDEWRLHAIKPREDLYLQEMRRQRGRMGEKEAQWVCKYIKAQRAWKDRTGHSIDEFRIPKRITRRKKKTRSLQKGRPDETLKALAQDEEDEENVSLLTGVTRLETLLLLAAIVFVCLSLSVQLYVSITNKQDALAE</sequence>
<organism evidence="3 6">
    <name type="scientific">Phytophthora rubi</name>
    <dbReference type="NCBI Taxonomy" id="129364"/>
    <lineage>
        <taxon>Eukaryota</taxon>
        <taxon>Sar</taxon>
        <taxon>Stramenopiles</taxon>
        <taxon>Oomycota</taxon>
        <taxon>Peronosporomycetes</taxon>
        <taxon>Peronosporales</taxon>
        <taxon>Peronosporaceae</taxon>
        <taxon>Phytophthora</taxon>
    </lineage>
</organism>
<evidence type="ECO:0000313" key="3">
    <source>
        <dbReference type="EMBL" id="KAE8994444.1"/>
    </source>
</evidence>
<dbReference type="EMBL" id="QXFV01000381">
    <property type="protein sequence ID" value="KAE9039282.1"/>
    <property type="molecule type" value="Genomic_DNA"/>
</dbReference>
<keyword evidence="2" id="KW-0812">Transmembrane</keyword>
<dbReference type="EMBL" id="QXFU01001850">
    <property type="protein sequence ID" value="KAE8994444.1"/>
    <property type="molecule type" value="Genomic_DNA"/>
</dbReference>
<feature type="region of interest" description="Disordered" evidence="1">
    <location>
        <begin position="1"/>
        <end position="74"/>
    </location>
</feature>
<evidence type="ECO:0000313" key="4">
    <source>
        <dbReference type="EMBL" id="KAE9039282.1"/>
    </source>
</evidence>
<evidence type="ECO:0000256" key="2">
    <source>
        <dbReference type="SAM" id="Phobius"/>
    </source>
</evidence>
<reference evidence="5 6" key="1">
    <citation type="submission" date="2018-09" db="EMBL/GenBank/DDBJ databases">
        <title>Genomic investigation of the strawberry pathogen Phytophthora fragariae indicates pathogenicity is determined by transcriptional variation in three key races.</title>
        <authorList>
            <person name="Adams T.M."/>
            <person name="Armitage A.D."/>
            <person name="Sobczyk M.K."/>
            <person name="Bates H.J."/>
            <person name="Dunwell J.M."/>
            <person name="Nellist C.F."/>
            <person name="Harrison R.J."/>
        </authorList>
    </citation>
    <scope>NUCLEOTIDE SEQUENCE [LARGE SCALE GENOMIC DNA]</scope>
    <source>
        <strain evidence="4 5">SCRP249</strain>
        <strain evidence="3 6">SCRP324</strain>
    </source>
</reference>
<proteinExistence type="predicted"/>
<accession>A0A6A3JQI5</accession>
<evidence type="ECO:0000313" key="6">
    <source>
        <dbReference type="Proteomes" id="UP000435112"/>
    </source>
</evidence>
<comment type="caution">
    <text evidence="3">The sequence shown here is derived from an EMBL/GenBank/DDBJ whole genome shotgun (WGS) entry which is preliminary data.</text>
</comment>
<feature type="compositionally biased region" description="Polar residues" evidence="1">
    <location>
        <begin position="1"/>
        <end position="10"/>
    </location>
</feature>
<dbReference type="AlphaFoldDB" id="A0A6A3JQI5"/>
<keyword evidence="2" id="KW-1133">Transmembrane helix</keyword>
<evidence type="ECO:0000256" key="1">
    <source>
        <dbReference type="SAM" id="MobiDB-lite"/>
    </source>
</evidence>
<protein>
    <submittedName>
        <fullName evidence="3">Uncharacterized protein</fullName>
    </submittedName>
</protein>